<keyword evidence="3" id="KW-1185">Reference proteome</keyword>
<feature type="region of interest" description="Disordered" evidence="1">
    <location>
        <begin position="447"/>
        <end position="468"/>
    </location>
</feature>
<sequence length="468" mass="51112">MTPRSPKQQSKSSTVSRKLRIRADQNISVLPPELPQLRGIRSRRAATLPTTRRISVNYHPERLPVNYQNEEPQSSVWDPCELDPFTRSNSSHPSGLEQNPPSDLLSQSFNFPPYQSPQRSPVQLEDSSNQPEPSFQAKAVADTTLLPSPLSPLSGGPIVADYELHLPSESKIPHDPSVELQDMSTLGFMVPAQYGSLDHYGSPAALNSPNYVPMNQHHYSDSRSAHQLPSTSGPYAASYTSSSNVPSQNQPRSSTEPNVLPPYQPRSPYQQTMGSMRASPTPMSYPPSSGEPSPMLSASSHAYSYPAPHGSVPSQGMTPLASNTSSYPPHPIYPASSYEVTGYNSLPPTMYPPSSTSAAYPSYEPQPNLAAPNPGSVAGLPSSPSAQTNGVMPRVLNSRPKPQCWEHGCNGRQFSTFSNLLRHQREKSGTATKSYCPRCGAEFTRTTARNGHMQHEKCKQRRTSDSSR</sequence>
<dbReference type="AlphaFoldDB" id="A0A6A6TML7"/>
<dbReference type="OrthoDB" id="5366256at2759"/>
<protein>
    <recommendedName>
        <fullName evidence="4">C2H2-type domain-containing protein</fullName>
    </recommendedName>
</protein>
<feature type="compositionally biased region" description="Polar residues" evidence="1">
    <location>
        <begin position="1"/>
        <end position="16"/>
    </location>
</feature>
<evidence type="ECO:0000256" key="1">
    <source>
        <dbReference type="SAM" id="MobiDB-lite"/>
    </source>
</evidence>
<evidence type="ECO:0008006" key="4">
    <source>
        <dbReference type="Google" id="ProtNLM"/>
    </source>
</evidence>
<feature type="compositionally biased region" description="Polar residues" evidence="1">
    <location>
        <begin position="116"/>
        <end position="133"/>
    </location>
</feature>
<reference evidence="2" key="1">
    <citation type="journal article" date="2020" name="Stud. Mycol.">
        <title>101 Dothideomycetes genomes: a test case for predicting lifestyles and emergence of pathogens.</title>
        <authorList>
            <person name="Haridas S."/>
            <person name="Albert R."/>
            <person name="Binder M."/>
            <person name="Bloem J."/>
            <person name="Labutti K."/>
            <person name="Salamov A."/>
            <person name="Andreopoulos B."/>
            <person name="Baker S."/>
            <person name="Barry K."/>
            <person name="Bills G."/>
            <person name="Bluhm B."/>
            <person name="Cannon C."/>
            <person name="Castanera R."/>
            <person name="Culley D."/>
            <person name="Daum C."/>
            <person name="Ezra D."/>
            <person name="Gonzalez J."/>
            <person name="Henrissat B."/>
            <person name="Kuo A."/>
            <person name="Liang C."/>
            <person name="Lipzen A."/>
            <person name="Lutzoni F."/>
            <person name="Magnuson J."/>
            <person name="Mondo S."/>
            <person name="Nolan M."/>
            <person name="Ohm R."/>
            <person name="Pangilinan J."/>
            <person name="Park H.-J."/>
            <person name="Ramirez L."/>
            <person name="Alfaro M."/>
            <person name="Sun H."/>
            <person name="Tritt A."/>
            <person name="Yoshinaga Y."/>
            <person name="Zwiers L.-H."/>
            <person name="Turgeon B."/>
            <person name="Goodwin S."/>
            <person name="Spatafora J."/>
            <person name="Crous P."/>
            <person name="Grigoriev I."/>
        </authorList>
    </citation>
    <scope>NUCLEOTIDE SEQUENCE</scope>
    <source>
        <strain evidence="2">CBS 122681</strain>
    </source>
</reference>
<feature type="compositionally biased region" description="Polar residues" evidence="1">
    <location>
        <begin position="86"/>
        <end position="110"/>
    </location>
</feature>
<proteinExistence type="predicted"/>
<evidence type="ECO:0000313" key="3">
    <source>
        <dbReference type="Proteomes" id="UP000799324"/>
    </source>
</evidence>
<name>A0A6A6TML7_9PLEO</name>
<feature type="compositionally biased region" description="Polar residues" evidence="1">
    <location>
        <begin position="312"/>
        <end position="323"/>
    </location>
</feature>
<feature type="compositionally biased region" description="Polar residues" evidence="1">
    <location>
        <begin position="225"/>
        <end position="257"/>
    </location>
</feature>
<gene>
    <name evidence="2" type="ORF">K491DRAFT_701513</name>
</gene>
<feature type="region of interest" description="Disordered" evidence="1">
    <location>
        <begin position="1"/>
        <end position="27"/>
    </location>
</feature>
<feature type="compositionally biased region" description="Basic and acidic residues" evidence="1">
    <location>
        <begin position="453"/>
        <end position="468"/>
    </location>
</feature>
<feature type="region of interest" description="Disordered" evidence="1">
    <location>
        <begin position="212"/>
        <end position="323"/>
    </location>
</feature>
<accession>A0A6A6TML7</accession>
<dbReference type="Proteomes" id="UP000799324">
    <property type="component" value="Unassembled WGS sequence"/>
</dbReference>
<feature type="compositionally biased region" description="Low complexity" evidence="1">
    <location>
        <begin position="297"/>
        <end position="309"/>
    </location>
</feature>
<evidence type="ECO:0000313" key="2">
    <source>
        <dbReference type="EMBL" id="KAF2660696.1"/>
    </source>
</evidence>
<organism evidence="2 3">
    <name type="scientific">Lophiostoma macrostomum CBS 122681</name>
    <dbReference type="NCBI Taxonomy" id="1314788"/>
    <lineage>
        <taxon>Eukaryota</taxon>
        <taxon>Fungi</taxon>
        <taxon>Dikarya</taxon>
        <taxon>Ascomycota</taxon>
        <taxon>Pezizomycotina</taxon>
        <taxon>Dothideomycetes</taxon>
        <taxon>Pleosporomycetidae</taxon>
        <taxon>Pleosporales</taxon>
        <taxon>Lophiostomataceae</taxon>
        <taxon>Lophiostoma</taxon>
    </lineage>
</organism>
<dbReference type="Gene3D" id="3.30.160.60">
    <property type="entry name" value="Classic Zinc Finger"/>
    <property type="match status" value="1"/>
</dbReference>
<dbReference type="EMBL" id="MU004298">
    <property type="protein sequence ID" value="KAF2660696.1"/>
    <property type="molecule type" value="Genomic_DNA"/>
</dbReference>
<feature type="compositionally biased region" description="Polar residues" evidence="1">
    <location>
        <begin position="66"/>
        <end position="76"/>
    </location>
</feature>
<feature type="region of interest" description="Disordered" evidence="1">
    <location>
        <begin position="64"/>
        <end position="135"/>
    </location>
</feature>